<dbReference type="EMBL" id="JXKQ01000018">
    <property type="protein sequence ID" value="OJG42425.1"/>
    <property type="molecule type" value="Genomic_DNA"/>
</dbReference>
<evidence type="ECO:0000313" key="1">
    <source>
        <dbReference type="EMBL" id="OJG42425.1"/>
    </source>
</evidence>
<dbReference type="AlphaFoldDB" id="A0A1L8TDP4"/>
<evidence type="ECO:0000313" key="2">
    <source>
        <dbReference type="Proteomes" id="UP000182077"/>
    </source>
</evidence>
<accession>A0A1L8TDP4</accession>
<keyword evidence="2" id="KW-1185">Reference proteome</keyword>
<reference evidence="1 2" key="1">
    <citation type="submission" date="2014-12" db="EMBL/GenBank/DDBJ databases">
        <title>Draft genome sequences of 29 type strains of Enterococci.</title>
        <authorList>
            <person name="Zhong Z."/>
            <person name="Sun Z."/>
            <person name="Liu W."/>
            <person name="Zhang W."/>
            <person name="Zhang H."/>
        </authorList>
    </citation>
    <scope>NUCLEOTIDE SEQUENCE [LARGE SCALE GENOMIC DNA]</scope>
    <source>
        <strain evidence="1 2">DSM 17122</strain>
    </source>
</reference>
<sequence>METRINELSEKQLDELAERIVFSIRKDREEERKQFKKYAEHNTALLLRYYHKLKGHTDSVKEQLEADQDTFWDHRRLDLSILMENKAKTVKLMNHVDYALEIYEKVCKNSDSAEERRHYQIIMRKYINDKRESDQQIADYFDKDRTTINRNCKEAIQDLSVILFGVDMLNYW</sequence>
<proteinExistence type="predicted"/>
<organism evidence="1 2">
    <name type="scientific">Enterococcus hermanniensis</name>
    <dbReference type="NCBI Taxonomy" id="249189"/>
    <lineage>
        <taxon>Bacteria</taxon>
        <taxon>Bacillati</taxon>
        <taxon>Bacillota</taxon>
        <taxon>Bacilli</taxon>
        <taxon>Lactobacillales</taxon>
        <taxon>Enterococcaceae</taxon>
        <taxon>Enterococcus</taxon>
    </lineage>
</organism>
<comment type="caution">
    <text evidence="1">The sequence shown here is derived from an EMBL/GenBank/DDBJ whole genome shotgun (WGS) entry which is preliminary data.</text>
</comment>
<protein>
    <submittedName>
        <fullName evidence="1">Uncharacterized protein</fullName>
    </submittedName>
</protein>
<dbReference type="OrthoDB" id="2186153at2"/>
<name>A0A1L8TDP4_9ENTE</name>
<gene>
    <name evidence="1" type="ORF">RV04_GL000779</name>
</gene>
<dbReference type="RefSeq" id="WP_071858726.1">
    <property type="nucleotide sequence ID" value="NZ_JBHSHK010000005.1"/>
</dbReference>
<dbReference type="Proteomes" id="UP000182077">
    <property type="component" value="Unassembled WGS sequence"/>
</dbReference>